<evidence type="ECO:0000256" key="7">
    <source>
        <dbReference type="ARBA" id="ARBA00023175"/>
    </source>
</evidence>
<keyword evidence="5" id="KW-0677">Repeat</keyword>
<evidence type="ECO:0000256" key="3">
    <source>
        <dbReference type="ARBA" id="ARBA00022614"/>
    </source>
</evidence>
<keyword evidence="8" id="KW-0206">Cytoskeleton</keyword>
<dbReference type="Gene3D" id="3.80.10.10">
    <property type="entry name" value="Ribonuclease Inhibitor"/>
    <property type="match status" value="1"/>
</dbReference>
<dbReference type="GO" id="GO:0005930">
    <property type="term" value="C:axoneme"/>
    <property type="evidence" value="ECO:0007669"/>
    <property type="project" value="UniProtKB-SubCell"/>
</dbReference>
<dbReference type="AlphaFoldDB" id="A0A8J5XQX0"/>
<keyword evidence="6" id="KW-0243">Dynein</keyword>
<dbReference type="SMART" id="SM00365">
    <property type="entry name" value="LRR_SD22"/>
    <property type="match status" value="4"/>
</dbReference>
<evidence type="ECO:0000256" key="4">
    <source>
        <dbReference type="ARBA" id="ARBA00022701"/>
    </source>
</evidence>
<dbReference type="InterPro" id="IPR001611">
    <property type="entry name" value="Leu-rich_rpt"/>
</dbReference>
<keyword evidence="4" id="KW-0493">Microtubule</keyword>
<dbReference type="EMBL" id="JAGTXO010000006">
    <property type="protein sequence ID" value="KAG8467371.1"/>
    <property type="molecule type" value="Genomic_DNA"/>
</dbReference>
<dbReference type="GO" id="GO:0030286">
    <property type="term" value="C:dynein complex"/>
    <property type="evidence" value="ECO:0007669"/>
    <property type="project" value="UniProtKB-KW"/>
</dbReference>
<dbReference type="OMA" id="NCERISM"/>
<dbReference type="GO" id="GO:0005874">
    <property type="term" value="C:microtubule"/>
    <property type="evidence" value="ECO:0007669"/>
    <property type="project" value="UniProtKB-KW"/>
</dbReference>
<dbReference type="Pfam" id="PF14580">
    <property type="entry name" value="LRR_9"/>
    <property type="match status" value="1"/>
</dbReference>
<evidence type="ECO:0000256" key="9">
    <source>
        <dbReference type="ARBA" id="ARBA00023273"/>
    </source>
</evidence>
<dbReference type="InterPro" id="IPR032675">
    <property type="entry name" value="LRR_dom_sf"/>
</dbReference>
<organism evidence="12 13">
    <name type="scientific">Diacronema lutheri</name>
    <name type="common">Unicellular marine alga</name>
    <name type="synonym">Monochrysis lutheri</name>
    <dbReference type="NCBI Taxonomy" id="2081491"/>
    <lineage>
        <taxon>Eukaryota</taxon>
        <taxon>Haptista</taxon>
        <taxon>Haptophyta</taxon>
        <taxon>Pavlovophyceae</taxon>
        <taxon>Pavlovales</taxon>
        <taxon>Pavlovaceae</taxon>
        <taxon>Diacronema</taxon>
    </lineage>
</organism>
<evidence type="ECO:0000256" key="5">
    <source>
        <dbReference type="ARBA" id="ARBA00022737"/>
    </source>
</evidence>
<keyword evidence="2" id="KW-0963">Cytoplasm</keyword>
<evidence type="ECO:0000313" key="13">
    <source>
        <dbReference type="Proteomes" id="UP000751190"/>
    </source>
</evidence>
<evidence type="ECO:0000256" key="2">
    <source>
        <dbReference type="ARBA" id="ARBA00022490"/>
    </source>
</evidence>
<name>A0A8J5XQX0_DIALT</name>
<keyword evidence="13" id="KW-1185">Reference proteome</keyword>
<protein>
    <recommendedName>
        <fullName evidence="11">Dynein axonemal light chain 1</fullName>
    </recommendedName>
</protein>
<evidence type="ECO:0000256" key="1">
    <source>
        <dbReference type="ARBA" id="ARBA00004430"/>
    </source>
</evidence>
<comment type="caution">
    <text evidence="12">The sequence shown here is derived from an EMBL/GenBank/DDBJ whole genome shotgun (WGS) entry which is preliminary data.</text>
</comment>
<evidence type="ECO:0000313" key="12">
    <source>
        <dbReference type="EMBL" id="KAG8467371.1"/>
    </source>
</evidence>
<sequence length="199" mass="22885">MTSVKDALKKLQETLEDDKKVEELEDVRLCMVPWQMPLITKMDPSLGTLKKCKHLRLSSNQIDRIGSLAGMESLEILSLARNQLKKIENLDSVAGTLKQLWISYNNIVALNGIEKLQNLEVLYMSNNKVHDIKEIERLQSLPKLTELLFHGNAFHSRFLSEGGDEKEYRFEIMKRLPNLKILDGVHIEDEERAEAQSRS</sequence>
<gene>
    <name evidence="12" type="ORF">KFE25_000687</name>
</gene>
<comment type="subcellular location">
    <subcellularLocation>
        <location evidence="1">Cytoplasm</location>
        <location evidence="1">Cytoskeleton</location>
        <location evidence="1">Cilium axoneme</location>
    </subcellularLocation>
</comment>
<evidence type="ECO:0000256" key="10">
    <source>
        <dbReference type="ARBA" id="ARBA00049659"/>
    </source>
</evidence>
<dbReference type="OrthoDB" id="266138at2759"/>
<reference evidence="12" key="1">
    <citation type="submission" date="2021-05" db="EMBL/GenBank/DDBJ databases">
        <title>The genome of the haptophyte Pavlova lutheri (Diacronema luteri, Pavlovales) - a model for lipid biosynthesis in eukaryotic algae.</title>
        <authorList>
            <person name="Hulatt C.J."/>
            <person name="Posewitz M.C."/>
        </authorList>
    </citation>
    <scope>NUCLEOTIDE SEQUENCE</scope>
    <source>
        <strain evidence="12">NIVA-4/92</strain>
    </source>
</reference>
<evidence type="ECO:0000256" key="8">
    <source>
        <dbReference type="ARBA" id="ARBA00023212"/>
    </source>
</evidence>
<dbReference type="SUPFAM" id="SSF52058">
    <property type="entry name" value="L domain-like"/>
    <property type="match status" value="1"/>
</dbReference>
<dbReference type="PANTHER" id="PTHR46652">
    <property type="entry name" value="LEUCINE-RICH REPEAT AND IQ DOMAIN-CONTAINING PROTEIN 1-RELATED"/>
    <property type="match status" value="1"/>
</dbReference>
<keyword evidence="3" id="KW-0433">Leucine-rich repeat</keyword>
<accession>A0A8J5XQX0</accession>
<dbReference type="PROSITE" id="PS51450">
    <property type="entry name" value="LRR"/>
    <property type="match status" value="3"/>
</dbReference>
<evidence type="ECO:0000256" key="6">
    <source>
        <dbReference type="ARBA" id="ARBA00023017"/>
    </source>
</evidence>
<keyword evidence="7" id="KW-0505">Motor protein</keyword>
<evidence type="ECO:0000256" key="11">
    <source>
        <dbReference type="ARBA" id="ARBA00049760"/>
    </source>
</evidence>
<comment type="similarity">
    <text evidence="10">Belongs to the dynein light chain LC1-type family.</text>
</comment>
<dbReference type="InterPro" id="IPR050836">
    <property type="entry name" value="SDS22/Internalin_LRR"/>
</dbReference>
<dbReference type="Proteomes" id="UP000751190">
    <property type="component" value="Unassembled WGS sequence"/>
</dbReference>
<proteinExistence type="inferred from homology"/>
<keyword evidence="9" id="KW-0966">Cell projection</keyword>
<dbReference type="PANTHER" id="PTHR46652:SF3">
    <property type="entry name" value="LEUCINE-RICH REPEAT-CONTAINING PROTEIN 9"/>
    <property type="match status" value="1"/>
</dbReference>
<dbReference type="FunFam" id="3.80.10.10:FF:000049">
    <property type="entry name" value="Dynein light chain 1"/>
    <property type="match status" value="1"/>
</dbReference>